<evidence type="ECO:0000256" key="2">
    <source>
        <dbReference type="ARBA" id="ARBA00050776"/>
    </source>
</evidence>
<sequence>LKPSHVLLGMGIPPQIAHSSIRFSLSYETTKNEVDYVIAKLPAIIANIRKMSPYGDDVSQKMV</sequence>
<evidence type="ECO:0000256" key="1">
    <source>
        <dbReference type="ARBA" id="ARBA00001933"/>
    </source>
</evidence>
<dbReference type="Proteomes" id="UP000230970">
    <property type="component" value="Unassembled WGS sequence"/>
</dbReference>
<proteinExistence type="predicted"/>
<comment type="catalytic activity">
    <reaction evidence="2">
        <text>(sulfur carrier)-H + L-cysteine = (sulfur carrier)-SH + L-alanine</text>
        <dbReference type="Rhea" id="RHEA:43892"/>
        <dbReference type="Rhea" id="RHEA-COMP:14737"/>
        <dbReference type="Rhea" id="RHEA-COMP:14739"/>
        <dbReference type="ChEBI" id="CHEBI:29917"/>
        <dbReference type="ChEBI" id="CHEBI:35235"/>
        <dbReference type="ChEBI" id="CHEBI:57972"/>
        <dbReference type="ChEBI" id="CHEBI:64428"/>
        <dbReference type="EC" id="2.8.1.7"/>
    </reaction>
</comment>
<name>A0A2M7TCN8_UNCKA</name>
<comment type="cofactor">
    <cofactor evidence="1">
        <name>pyridoxal 5'-phosphate</name>
        <dbReference type="ChEBI" id="CHEBI:597326"/>
    </cofactor>
</comment>
<organism evidence="3 4">
    <name type="scientific">candidate division WWE3 bacterium CG_4_10_14_0_2_um_filter_42_8</name>
    <dbReference type="NCBI Taxonomy" id="1975074"/>
    <lineage>
        <taxon>Bacteria</taxon>
        <taxon>Katanobacteria</taxon>
    </lineage>
</organism>
<reference evidence="4" key="1">
    <citation type="submission" date="2017-09" db="EMBL/GenBank/DDBJ databases">
        <title>Depth-based differentiation of microbial function through sediment-hosted aquifers and enrichment of novel symbionts in the deep terrestrial subsurface.</title>
        <authorList>
            <person name="Probst A.J."/>
            <person name="Ladd B."/>
            <person name="Jarett J.K."/>
            <person name="Geller-Mcgrath D.E."/>
            <person name="Sieber C.M.K."/>
            <person name="Emerson J.B."/>
            <person name="Anantharaman K."/>
            <person name="Thomas B.C."/>
            <person name="Malmstrom R."/>
            <person name="Stieglmeier M."/>
            <person name="Klingl A."/>
            <person name="Woyke T."/>
            <person name="Ryan C.M."/>
            <person name="Banfield J.F."/>
        </authorList>
    </citation>
    <scope>NUCLEOTIDE SEQUENCE [LARGE SCALE GENOMIC DNA]</scope>
</reference>
<dbReference type="SUPFAM" id="SSF53383">
    <property type="entry name" value="PLP-dependent transferases"/>
    <property type="match status" value="1"/>
</dbReference>
<feature type="non-terminal residue" evidence="3">
    <location>
        <position position="1"/>
    </location>
</feature>
<dbReference type="Gene3D" id="3.90.1150.10">
    <property type="entry name" value="Aspartate Aminotransferase, domain 1"/>
    <property type="match status" value="1"/>
</dbReference>
<gene>
    <name evidence="3" type="ORF">COY34_02345</name>
</gene>
<protein>
    <submittedName>
        <fullName evidence="3">Cysteine desulfurase NifS</fullName>
    </submittedName>
</protein>
<evidence type="ECO:0000313" key="4">
    <source>
        <dbReference type="Proteomes" id="UP000230970"/>
    </source>
</evidence>
<dbReference type="EMBL" id="PFNJ01000057">
    <property type="protein sequence ID" value="PIZ42696.1"/>
    <property type="molecule type" value="Genomic_DNA"/>
</dbReference>
<dbReference type="AlphaFoldDB" id="A0A2M7TCN8"/>
<accession>A0A2M7TCN8</accession>
<dbReference type="InterPro" id="IPR015422">
    <property type="entry name" value="PyrdxlP-dep_Trfase_small"/>
</dbReference>
<dbReference type="GO" id="GO:0031071">
    <property type="term" value="F:cysteine desulfurase activity"/>
    <property type="evidence" value="ECO:0007669"/>
    <property type="project" value="UniProtKB-EC"/>
</dbReference>
<dbReference type="PANTHER" id="PTHR11601:SF34">
    <property type="entry name" value="CYSTEINE DESULFURASE"/>
    <property type="match status" value="1"/>
</dbReference>
<evidence type="ECO:0000313" key="3">
    <source>
        <dbReference type="EMBL" id="PIZ42696.1"/>
    </source>
</evidence>
<dbReference type="InterPro" id="IPR015424">
    <property type="entry name" value="PyrdxlP-dep_Trfase"/>
</dbReference>
<dbReference type="PANTHER" id="PTHR11601">
    <property type="entry name" value="CYSTEINE DESULFURYLASE FAMILY MEMBER"/>
    <property type="match status" value="1"/>
</dbReference>
<comment type="caution">
    <text evidence="3">The sequence shown here is derived from an EMBL/GenBank/DDBJ whole genome shotgun (WGS) entry which is preliminary data.</text>
</comment>